<protein>
    <recommendedName>
        <fullName evidence="9">Arginine--tRNA ligase</fullName>
        <ecNumber evidence="9">6.1.1.19</ecNumber>
    </recommendedName>
    <alternativeName>
        <fullName evidence="9">Arginyl-tRNA synthetase</fullName>
        <shortName evidence="9">ArgRS</shortName>
    </alternativeName>
</protein>
<dbReference type="EC" id="6.1.1.19" evidence="9"/>
<dbReference type="Gene3D" id="3.30.1360.70">
    <property type="entry name" value="Arginyl tRNA synthetase N-terminal domain"/>
    <property type="match status" value="1"/>
</dbReference>
<dbReference type="OrthoDB" id="9805987at2"/>
<dbReference type="HOGENOM" id="CLU_006406_0_1_14"/>
<reference evidence="13 14" key="1">
    <citation type="journal article" date="2014" name="Genome Announc.">
        <title>Complete Genome Sequence of Mycoplasma bovoculi Strain M165/69T (ATCC 29104).</title>
        <authorList>
            <person name="Calcutt M.J."/>
            <person name="Foecking M.F."/>
        </authorList>
    </citation>
    <scope>NUCLEOTIDE SEQUENCE [LARGE SCALE GENOMIC DNA]</scope>
    <source>
        <strain evidence="13">M165/69</strain>
    </source>
</reference>
<dbReference type="InterPro" id="IPR005148">
    <property type="entry name" value="Arg-tRNA-synth_N"/>
</dbReference>
<organism evidence="13 14">
    <name type="scientific">Mesomycoplasma bovoculi M165/69</name>
    <dbReference type="NCBI Taxonomy" id="743966"/>
    <lineage>
        <taxon>Bacteria</taxon>
        <taxon>Bacillati</taxon>
        <taxon>Mycoplasmatota</taxon>
        <taxon>Mycoplasmoidales</taxon>
        <taxon>Metamycoplasmataceae</taxon>
        <taxon>Mesomycoplasma</taxon>
    </lineage>
</organism>
<keyword evidence="14" id="KW-1185">Reference proteome</keyword>
<dbReference type="PANTHER" id="PTHR11956:SF5">
    <property type="entry name" value="ARGININE--TRNA LIGASE, CYTOPLASMIC"/>
    <property type="match status" value="1"/>
</dbReference>
<dbReference type="SMART" id="SM00836">
    <property type="entry name" value="DALR_1"/>
    <property type="match status" value="1"/>
</dbReference>
<evidence type="ECO:0000313" key="14">
    <source>
        <dbReference type="Proteomes" id="UP000019229"/>
    </source>
</evidence>
<evidence type="ECO:0000259" key="11">
    <source>
        <dbReference type="SMART" id="SM00836"/>
    </source>
</evidence>
<feature type="domain" description="DALR anticodon binding" evidence="11">
    <location>
        <begin position="424"/>
        <end position="534"/>
    </location>
</feature>
<dbReference type="GO" id="GO:0006420">
    <property type="term" value="P:arginyl-tRNA aminoacylation"/>
    <property type="evidence" value="ECO:0007669"/>
    <property type="project" value="UniProtKB-UniRule"/>
</dbReference>
<keyword evidence="7 9" id="KW-0030">Aminoacyl-tRNA synthetase</keyword>
<dbReference type="AlphaFoldDB" id="W5USN4"/>
<dbReference type="PROSITE" id="PS00178">
    <property type="entry name" value="AA_TRNA_LIGASE_I"/>
    <property type="match status" value="1"/>
</dbReference>
<dbReference type="KEGG" id="mbc:MYB_00525"/>
<gene>
    <name evidence="9 13" type="primary">argS</name>
    <name evidence="13" type="ORF">MYB_00525</name>
</gene>
<dbReference type="SUPFAM" id="SSF52374">
    <property type="entry name" value="Nucleotidylyl transferase"/>
    <property type="match status" value="1"/>
</dbReference>
<evidence type="ECO:0000256" key="7">
    <source>
        <dbReference type="ARBA" id="ARBA00023146"/>
    </source>
</evidence>
<evidence type="ECO:0000256" key="3">
    <source>
        <dbReference type="ARBA" id="ARBA00022598"/>
    </source>
</evidence>
<keyword evidence="4 9" id="KW-0547">Nucleotide-binding</keyword>
<dbReference type="Pfam" id="PF03485">
    <property type="entry name" value="Arg_tRNA_synt_N"/>
    <property type="match status" value="1"/>
</dbReference>
<dbReference type="CDD" id="cd00671">
    <property type="entry name" value="ArgRS_core"/>
    <property type="match status" value="1"/>
</dbReference>
<evidence type="ECO:0000256" key="10">
    <source>
        <dbReference type="RuleBase" id="RU363038"/>
    </source>
</evidence>
<comment type="similarity">
    <text evidence="1 9 10">Belongs to the class-I aminoacyl-tRNA synthetase family.</text>
</comment>
<evidence type="ECO:0000313" key="13">
    <source>
        <dbReference type="EMBL" id="AHH45116.1"/>
    </source>
</evidence>
<accession>W5USN4</accession>
<evidence type="ECO:0000256" key="8">
    <source>
        <dbReference type="ARBA" id="ARBA00049339"/>
    </source>
</evidence>
<keyword evidence="3 9" id="KW-0436">Ligase</keyword>
<keyword evidence="5 9" id="KW-0067">ATP-binding</keyword>
<dbReference type="SMART" id="SM01016">
    <property type="entry name" value="Arg_tRNA_synt_N"/>
    <property type="match status" value="1"/>
</dbReference>
<evidence type="ECO:0000256" key="1">
    <source>
        <dbReference type="ARBA" id="ARBA00005594"/>
    </source>
</evidence>
<keyword evidence="6 9" id="KW-0648">Protein biosynthesis</keyword>
<dbReference type="Gene3D" id="1.10.730.10">
    <property type="entry name" value="Isoleucyl-tRNA Synthetase, Domain 1"/>
    <property type="match status" value="1"/>
</dbReference>
<comment type="catalytic activity">
    <reaction evidence="8 9">
        <text>tRNA(Arg) + L-arginine + ATP = L-arginyl-tRNA(Arg) + AMP + diphosphate</text>
        <dbReference type="Rhea" id="RHEA:20301"/>
        <dbReference type="Rhea" id="RHEA-COMP:9658"/>
        <dbReference type="Rhea" id="RHEA-COMP:9673"/>
        <dbReference type="ChEBI" id="CHEBI:30616"/>
        <dbReference type="ChEBI" id="CHEBI:32682"/>
        <dbReference type="ChEBI" id="CHEBI:33019"/>
        <dbReference type="ChEBI" id="CHEBI:78442"/>
        <dbReference type="ChEBI" id="CHEBI:78513"/>
        <dbReference type="ChEBI" id="CHEBI:456215"/>
        <dbReference type="EC" id="6.1.1.19"/>
    </reaction>
</comment>
<dbReference type="HAMAP" id="MF_00123">
    <property type="entry name" value="Arg_tRNA_synth"/>
    <property type="match status" value="1"/>
</dbReference>
<dbReference type="Pfam" id="PF00750">
    <property type="entry name" value="tRNA-synt_1d"/>
    <property type="match status" value="1"/>
</dbReference>
<dbReference type="SUPFAM" id="SSF55190">
    <property type="entry name" value="Arginyl-tRNA synthetase (ArgRS), N-terminal 'additional' domain"/>
    <property type="match status" value="1"/>
</dbReference>
<dbReference type="GO" id="GO:0004814">
    <property type="term" value="F:arginine-tRNA ligase activity"/>
    <property type="evidence" value="ECO:0007669"/>
    <property type="project" value="UniProtKB-UniRule"/>
</dbReference>
<dbReference type="InterPro" id="IPR008909">
    <property type="entry name" value="DALR_anticod-bd"/>
</dbReference>
<dbReference type="eggNOG" id="COG0018">
    <property type="taxonomic scope" value="Bacteria"/>
</dbReference>
<dbReference type="Proteomes" id="UP000019229">
    <property type="component" value="Chromosome"/>
</dbReference>
<name>W5USN4_9BACT</name>
<evidence type="ECO:0000256" key="5">
    <source>
        <dbReference type="ARBA" id="ARBA00022840"/>
    </source>
</evidence>
<dbReference type="GO" id="GO:0005737">
    <property type="term" value="C:cytoplasm"/>
    <property type="evidence" value="ECO:0007669"/>
    <property type="project" value="UniProtKB-SubCell"/>
</dbReference>
<feature type="short sequence motif" description="'HIGH' region" evidence="9">
    <location>
        <begin position="120"/>
        <end position="130"/>
    </location>
</feature>
<feature type="domain" description="Arginyl tRNA synthetase N-terminal" evidence="12">
    <location>
        <begin position="3"/>
        <end position="85"/>
    </location>
</feature>
<dbReference type="Pfam" id="PF05746">
    <property type="entry name" value="DALR_1"/>
    <property type="match status" value="1"/>
</dbReference>
<evidence type="ECO:0000256" key="4">
    <source>
        <dbReference type="ARBA" id="ARBA00022741"/>
    </source>
</evidence>
<sequence>MINKIKNAIIKAFENQNFAFDPTKIIVSKSKHLGDFSTNAAFLFAKNNNMPAMEFAQKIVDFIDKNEIFATKIEVATPGFINFYISNQGLAEIVKKIIDQDLNYGSQNQNQKINVEFVSANPTGFLHLGHLRSAVIGDVLSNILKFSGNQVLKEYYINDFGVQIDRLANSTIARYQQLFNPNFSMPEDAYNGEDIIWAAKQIKAQIGDKFANKPIDDKQYHFFRQESLSIFLKEIKKDLANLGIYFDKYSSEADLHKNALFLKTITNLPGTYTKENALWLKTSEFGDDKDRVLIKSDNKLTYFGADIFYHLEKINSNFKPDILINVWGADHIGYLGRMQSALKILGYPEKLKVLLYQIVSLLKNGSEFKMSKRKGSTFTIKELANLVDVDSLRFFMVERSENSLIEFDIDKAANVGEQNPLFLIQYAHARSAQLLSKAKLNIDKIANFESNYEIKLINDLKEFEEIIAKISKNYKINLLNKYLLTLANSFNAFYSNCKILESPNQDSLLSLVKATNIVIKIGLGLLGIQAKERI</sequence>
<keyword evidence="2 9" id="KW-0963">Cytoplasm</keyword>
<dbReference type="PANTHER" id="PTHR11956">
    <property type="entry name" value="ARGINYL-TRNA SYNTHETASE"/>
    <property type="match status" value="1"/>
</dbReference>
<dbReference type="RefSeq" id="WP_022934916.1">
    <property type="nucleotide sequence ID" value="NZ_CP007154.1"/>
</dbReference>
<dbReference type="InterPro" id="IPR001412">
    <property type="entry name" value="aa-tRNA-synth_I_CS"/>
</dbReference>
<dbReference type="InterPro" id="IPR036695">
    <property type="entry name" value="Arg-tRNA-synth_N_sf"/>
</dbReference>
<evidence type="ECO:0000259" key="12">
    <source>
        <dbReference type="SMART" id="SM01016"/>
    </source>
</evidence>
<evidence type="ECO:0000256" key="2">
    <source>
        <dbReference type="ARBA" id="ARBA00022490"/>
    </source>
</evidence>
<evidence type="ECO:0000256" key="6">
    <source>
        <dbReference type="ARBA" id="ARBA00022917"/>
    </source>
</evidence>
<dbReference type="InterPro" id="IPR001278">
    <property type="entry name" value="Arg-tRNA-ligase"/>
</dbReference>
<dbReference type="Gene3D" id="3.40.50.620">
    <property type="entry name" value="HUPs"/>
    <property type="match status" value="1"/>
</dbReference>
<comment type="subunit">
    <text evidence="9">Monomer.</text>
</comment>
<dbReference type="InterPro" id="IPR009080">
    <property type="entry name" value="tRNAsynth_Ia_anticodon-bd"/>
</dbReference>
<dbReference type="InterPro" id="IPR035684">
    <property type="entry name" value="ArgRS_core"/>
</dbReference>
<dbReference type="PATRIC" id="fig|743966.3.peg.103"/>
<proteinExistence type="inferred from homology"/>
<evidence type="ECO:0000256" key="9">
    <source>
        <dbReference type="HAMAP-Rule" id="MF_00123"/>
    </source>
</evidence>
<dbReference type="SUPFAM" id="SSF47323">
    <property type="entry name" value="Anticodon-binding domain of a subclass of class I aminoacyl-tRNA synthetases"/>
    <property type="match status" value="1"/>
</dbReference>
<dbReference type="EMBL" id="CP007154">
    <property type="protein sequence ID" value="AHH45116.1"/>
    <property type="molecule type" value="Genomic_DNA"/>
</dbReference>
<dbReference type="GO" id="GO:0005524">
    <property type="term" value="F:ATP binding"/>
    <property type="evidence" value="ECO:0007669"/>
    <property type="project" value="UniProtKB-UniRule"/>
</dbReference>
<dbReference type="PRINTS" id="PR01038">
    <property type="entry name" value="TRNASYNTHARG"/>
</dbReference>
<dbReference type="STRING" id="743966.MYB_00525"/>
<comment type="subcellular location">
    <subcellularLocation>
        <location evidence="9">Cytoplasm</location>
    </subcellularLocation>
</comment>
<dbReference type="NCBIfam" id="TIGR00456">
    <property type="entry name" value="argS"/>
    <property type="match status" value="1"/>
</dbReference>
<dbReference type="InterPro" id="IPR014729">
    <property type="entry name" value="Rossmann-like_a/b/a_fold"/>
</dbReference>